<feature type="transmembrane region" description="Helical" evidence="1">
    <location>
        <begin position="477"/>
        <end position="499"/>
    </location>
</feature>
<dbReference type="PANTHER" id="PTHR11161:SF0">
    <property type="entry name" value="O-ACYLTRANSFERASE LIKE PROTEIN"/>
    <property type="match status" value="1"/>
</dbReference>
<evidence type="ECO:0000313" key="5">
    <source>
        <dbReference type="Proteomes" id="UP000225706"/>
    </source>
</evidence>
<feature type="transmembrane region" description="Helical" evidence="1">
    <location>
        <begin position="203"/>
        <end position="224"/>
    </location>
</feature>
<gene>
    <name evidence="4" type="primary">nrf-6</name>
    <name evidence="4" type="ORF">AWC38_SpisGene2006</name>
</gene>
<keyword evidence="5" id="KW-1185">Reference proteome</keyword>
<feature type="transmembrane region" description="Helical" evidence="1">
    <location>
        <begin position="448"/>
        <end position="470"/>
    </location>
</feature>
<evidence type="ECO:0000256" key="2">
    <source>
        <dbReference type="SAM" id="SignalP"/>
    </source>
</evidence>
<keyword evidence="1" id="KW-1133">Transmembrane helix</keyword>
<evidence type="ECO:0000256" key="1">
    <source>
        <dbReference type="SAM" id="Phobius"/>
    </source>
</evidence>
<evidence type="ECO:0000313" key="4">
    <source>
        <dbReference type="EMBL" id="PFX33121.1"/>
    </source>
</evidence>
<feature type="chain" id="PRO_5012857797" evidence="2">
    <location>
        <begin position="21"/>
        <end position="601"/>
    </location>
</feature>
<name>A0A2B4ST85_STYPI</name>
<dbReference type="InterPro" id="IPR052728">
    <property type="entry name" value="O2_lipid_transport_reg"/>
</dbReference>
<feature type="domain" description="Nose resistant-to-fluoxetine protein N-terminal" evidence="3">
    <location>
        <begin position="56"/>
        <end position="196"/>
    </location>
</feature>
<protein>
    <submittedName>
        <fullName evidence="4">Nose resistant to fluoxetine protein 6</fullName>
    </submittedName>
</protein>
<proteinExistence type="predicted"/>
<dbReference type="Proteomes" id="UP000225706">
    <property type="component" value="Unassembled WGS sequence"/>
</dbReference>
<keyword evidence="1" id="KW-0812">Transmembrane</keyword>
<reference evidence="5" key="1">
    <citation type="journal article" date="2017" name="bioRxiv">
        <title>Comparative analysis of the genomes of Stylophora pistillata and Acropora digitifera provides evidence for extensive differences between species of corals.</title>
        <authorList>
            <person name="Voolstra C.R."/>
            <person name="Li Y."/>
            <person name="Liew Y.J."/>
            <person name="Baumgarten S."/>
            <person name="Zoccola D."/>
            <person name="Flot J.-F."/>
            <person name="Tambutte S."/>
            <person name="Allemand D."/>
            <person name="Aranda M."/>
        </authorList>
    </citation>
    <scope>NUCLEOTIDE SEQUENCE [LARGE SCALE GENOMIC DNA]</scope>
</reference>
<dbReference type="OrthoDB" id="207378at2759"/>
<dbReference type="AlphaFoldDB" id="A0A2B4ST85"/>
<sequence>MVPAFLLGLCLLLQIGFTSSLRASTVRELSGLYSKTKYYSSSLNAGADAAIPPKISATCQKAVRNLRSSGLIGKYIDATGRPNSGLTLGNLVWLGSYETCKTIPDAQYCLAPGVTFTINIEGNITKLPVYGHFVCAIIYDDNLFLFEKYISWGLCVPSACTEEDIAIGIGTIAKVVMPDLPYLGGNITLSGVFCAHKSKWTNGAIITLALCIIIAALCLVGTLVDMFVVQQAWKFWVTSSEYNMDSVGGLNENGILHTGSSHHLETEEAPLLSSYGTSSHKSINPAIEIRRPIKTENRGFVVNFLVCFSMIRNTTKIMNCSVPAGAISAINGIRVLSMWWVIMGHTYLWLIIYRTLNDFALALDISRRFSFQAVNNAFFSVDSFFVLRLTPAYMFVILFYANLTPFLGEGPLWYGSQKETPCHDYWWTNLLYINNFHPNSLLKECLGWSWYLANDMQFYVISPILIYIIYRFQFRGLLTGVGTLLLASLVVTAVIIGVYNTDVLESGEIQQGFKQKQGRGSYSDLVYIKPYCRIAPYLVGIALGYLIHVDKKTPGKNPLAFYYAAVVVMSYAAAFILAIGVEFPTMQLENVLFFRCTKSRD</sequence>
<dbReference type="Pfam" id="PF20146">
    <property type="entry name" value="NRF"/>
    <property type="match status" value="1"/>
</dbReference>
<feature type="transmembrane region" description="Helical" evidence="1">
    <location>
        <begin position="559"/>
        <end position="581"/>
    </location>
</feature>
<comment type="caution">
    <text evidence="4">The sequence shown here is derived from an EMBL/GenBank/DDBJ whole genome shotgun (WGS) entry which is preliminary data.</text>
</comment>
<feature type="transmembrane region" description="Helical" evidence="1">
    <location>
        <begin position="377"/>
        <end position="401"/>
    </location>
</feature>
<organism evidence="4 5">
    <name type="scientific">Stylophora pistillata</name>
    <name type="common">Smooth cauliflower coral</name>
    <dbReference type="NCBI Taxonomy" id="50429"/>
    <lineage>
        <taxon>Eukaryota</taxon>
        <taxon>Metazoa</taxon>
        <taxon>Cnidaria</taxon>
        <taxon>Anthozoa</taxon>
        <taxon>Hexacorallia</taxon>
        <taxon>Scleractinia</taxon>
        <taxon>Astrocoeniina</taxon>
        <taxon>Pocilloporidae</taxon>
        <taxon>Stylophora</taxon>
    </lineage>
</organism>
<keyword evidence="2" id="KW-0732">Signal</keyword>
<accession>A0A2B4ST85</accession>
<keyword evidence="1" id="KW-0472">Membrane</keyword>
<dbReference type="InterPro" id="IPR006621">
    <property type="entry name" value="Nose-resist-to-fluoxetine_N"/>
</dbReference>
<dbReference type="EMBL" id="LSMT01000015">
    <property type="protein sequence ID" value="PFX33121.1"/>
    <property type="molecule type" value="Genomic_DNA"/>
</dbReference>
<dbReference type="SMART" id="SM00703">
    <property type="entry name" value="NRF"/>
    <property type="match status" value="1"/>
</dbReference>
<feature type="transmembrane region" description="Helical" evidence="1">
    <location>
        <begin position="528"/>
        <end position="547"/>
    </location>
</feature>
<dbReference type="PANTHER" id="PTHR11161">
    <property type="entry name" value="O-ACYLTRANSFERASE"/>
    <property type="match status" value="1"/>
</dbReference>
<evidence type="ECO:0000259" key="3">
    <source>
        <dbReference type="SMART" id="SM00703"/>
    </source>
</evidence>
<feature type="signal peptide" evidence="2">
    <location>
        <begin position="1"/>
        <end position="20"/>
    </location>
</feature>